<accession>A0A4S8LC23</accession>
<name>A0A4S8LC23_DENBC</name>
<dbReference type="Pfam" id="PF10294">
    <property type="entry name" value="Methyltransf_16"/>
    <property type="match status" value="1"/>
</dbReference>
<evidence type="ECO:0000313" key="2">
    <source>
        <dbReference type="Proteomes" id="UP000297245"/>
    </source>
</evidence>
<dbReference type="Proteomes" id="UP000297245">
    <property type="component" value="Unassembled WGS sequence"/>
</dbReference>
<proteinExistence type="predicted"/>
<sequence>MQPAHKTKQIPSLPYRIANFSFTIRQSDNGKANGTALWLGAQCLSLYLLAYKPATRVIELGSGTGLTALVLASLGWKEVYATDTSLVIDSVLSQNVANNPVPGTIHVRELDWQVPPDCWIWNDDRVVASVSTSIVPSASASLKQPFDLIITADTVYEPSLVQPLFRTIHALCTQSCALSPKSRAPPVLLCLERRDPTLIDAILEQATTEWHFSVDRVPSRKLSKAMQKDGLDWDRTDWEGVEIWKLSL</sequence>
<dbReference type="Gene3D" id="3.40.50.150">
    <property type="entry name" value="Vaccinia Virus protein VP39"/>
    <property type="match status" value="1"/>
</dbReference>
<dbReference type="InterPro" id="IPR019410">
    <property type="entry name" value="Methyltransf_16"/>
</dbReference>
<dbReference type="GO" id="GO:0005737">
    <property type="term" value="C:cytoplasm"/>
    <property type="evidence" value="ECO:0007669"/>
    <property type="project" value="TreeGrafter"/>
</dbReference>
<dbReference type="OrthoDB" id="194386at2759"/>
<dbReference type="EMBL" id="ML179498">
    <property type="protein sequence ID" value="THU86412.1"/>
    <property type="molecule type" value="Genomic_DNA"/>
</dbReference>
<dbReference type="PANTHER" id="PTHR14614:SF162">
    <property type="entry name" value="EXPRESSED PROTEIN"/>
    <property type="match status" value="1"/>
</dbReference>
<keyword evidence="2" id="KW-1185">Reference proteome</keyword>
<dbReference type="SUPFAM" id="SSF53335">
    <property type="entry name" value="S-adenosyl-L-methionine-dependent methyltransferases"/>
    <property type="match status" value="1"/>
</dbReference>
<organism evidence="1 2">
    <name type="scientific">Dendrothele bispora (strain CBS 962.96)</name>
    <dbReference type="NCBI Taxonomy" id="1314807"/>
    <lineage>
        <taxon>Eukaryota</taxon>
        <taxon>Fungi</taxon>
        <taxon>Dikarya</taxon>
        <taxon>Basidiomycota</taxon>
        <taxon>Agaricomycotina</taxon>
        <taxon>Agaricomycetes</taxon>
        <taxon>Agaricomycetidae</taxon>
        <taxon>Agaricales</taxon>
        <taxon>Agaricales incertae sedis</taxon>
        <taxon>Dendrothele</taxon>
    </lineage>
</organism>
<protein>
    <recommendedName>
        <fullName evidence="3">Methyltransferase-domain-containing protein</fullName>
    </recommendedName>
</protein>
<dbReference type="GO" id="GO:0005634">
    <property type="term" value="C:nucleus"/>
    <property type="evidence" value="ECO:0007669"/>
    <property type="project" value="TreeGrafter"/>
</dbReference>
<dbReference type="AlphaFoldDB" id="A0A4S8LC23"/>
<gene>
    <name evidence="1" type="ORF">K435DRAFT_868296</name>
</gene>
<dbReference type="CDD" id="cd02440">
    <property type="entry name" value="AdoMet_MTases"/>
    <property type="match status" value="1"/>
</dbReference>
<reference evidence="1 2" key="1">
    <citation type="journal article" date="2019" name="Nat. Ecol. Evol.">
        <title>Megaphylogeny resolves global patterns of mushroom evolution.</title>
        <authorList>
            <person name="Varga T."/>
            <person name="Krizsan K."/>
            <person name="Foldi C."/>
            <person name="Dima B."/>
            <person name="Sanchez-Garcia M."/>
            <person name="Sanchez-Ramirez S."/>
            <person name="Szollosi G.J."/>
            <person name="Szarkandi J.G."/>
            <person name="Papp V."/>
            <person name="Albert L."/>
            <person name="Andreopoulos W."/>
            <person name="Angelini C."/>
            <person name="Antonin V."/>
            <person name="Barry K.W."/>
            <person name="Bougher N.L."/>
            <person name="Buchanan P."/>
            <person name="Buyck B."/>
            <person name="Bense V."/>
            <person name="Catcheside P."/>
            <person name="Chovatia M."/>
            <person name="Cooper J."/>
            <person name="Damon W."/>
            <person name="Desjardin D."/>
            <person name="Finy P."/>
            <person name="Geml J."/>
            <person name="Haridas S."/>
            <person name="Hughes K."/>
            <person name="Justo A."/>
            <person name="Karasinski D."/>
            <person name="Kautmanova I."/>
            <person name="Kiss B."/>
            <person name="Kocsube S."/>
            <person name="Kotiranta H."/>
            <person name="LaButti K.M."/>
            <person name="Lechner B.E."/>
            <person name="Liimatainen K."/>
            <person name="Lipzen A."/>
            <person name="Lukacs Z."/>
            <person name="Mihaltcheva S."/>
            <person name="Morgado L.N."/>
            <person name="Niskanen T."/>
            <person name="Noordeloos M.E."/>
            <person name="Ohm R.A."/>
            <person name="Ortiz-Santana B."/>
            <person name="Ovrebo C."/>
            <person name="Racz N."/>
            <person name="Riley R."/>
            <person name="Savchenko A."/>
            <person name="Shiryaev A."/>
            <person name="Soop K."/>
            <person name="Spirin V."/>
            <person name="Szebenyi C."/>
            <person name="Tomsovsky M."/>
            <person name="Tulloss R.E."/>
            <person name="Uehling J."/>
            <person name="Grigoriev I.V."/>
            <person name="Vagvolgyi C."/>
            <person name="Papp T."/>
            <person name="Martin F.M."/>
            <person name="Miettinen O."/>
            <person name="Hibbett D.S."/>
            <person name="Nagy L.G."/>
        </authorList>
    </citation>
    <scope>NUCLEOTIDE SEQUENCE [LARGE SCALE GENOMIC DNA]</scope>
    <source>
        <strain evidence="1 2">CBS 962.96</strain>
    </source>
</reference>
<evidence type="ECO:0008006" key="3">
    <source>
        <dbReference type="Google" id="ProtNLM"/>
    </source>
</evidence>
<dbReference type="GO" id="GO:0008757">
    <property type="term" value="F:S-adenosylmethionine-dependent methyltransferase activity"/>
    <property type="evidence" value="ECO:0007669"/>
    <property type="project" value="UniProtKB-ARBA"/>
</dbReference>
<evidence type="ECO:0000313" key="1">
    <source>
        <dbReference type="EMBL" id="THU86412.1"/>
    </source>
</evidence>
<dbReference type="PANTHER" id="PTHR14614">
    <property type="entry name" value="HEPATOCELLULAR CARCINOMA-ASSOCIATED ANTIGEN"/>
    <property type="match status" value="1"/>
</dbReference>
<dbReference type="InterPro" id="IPR029063">
    <property type="entry name" value="SAM-dependent_MTases_sf"/>
</dbReference>